<dbReference type="EMBL" id="SOFE01000011">
    <property type="protein sequence ID" value="TFB86109.1"/>
    <property type="molecule type" value="Genomic_DNA"/>
</dbReference>
<evidence type="ECO:0000313" key="3">
    <source>
        <dbReference type="Proteomes" id="UP000199681"/>
    </source>
</evidence>
<sequence>MNRIDIVYGGKPYSLGGRSVESIQVEIDGAIAAGLPYWLRVNSGEGRFEDAYLLIAPGIAVALVNVKPNGIDHDHEGDDLYQDSL</sequence>
<dbReference type="EMBL" id="FOPW01000002">
    <property type="protein sequence ID" value="SFH27770.1"/>
    <property type="molecule type" value="Genomic_DNA"/>
</dbReference>
<reference evidence="2 4" key="2">
    <citation type="submission" date="2019-03" db="EMBL/GenBank/DDBJ databases">
        <title>Genomics of glacier-inhabiting Cryobacterium strains.</title>
        <authorList>
            <person name="Liu Q."/>
            <person name="Xin Y.-H."/>
        </authorList>
    </citation>
    <scope>NUCLEOTIDE SEQUENCE [LARGE SCALE GENOMIC DNA]</scope>
    <source>
        <strain evidence="2 4">Hh34</strain>
    </source>
</reference>
<dbReference type="RefSeq" id="WP_092448426.1">
    <property type="nucleotide sequence ID" value="NZ_BKAC01000012.1"/>
</dbReference>
<evidence type="ECO:0000313" key="4">
    <source>
        <dbReference type="Proteomes" id="UP000297963"/>
    </source>
</evidence>
<gene>
    <name evidence="2" type="ORF">E3O11_06415</name>
    <name evidence="1" type="ORF">SAMN05216274_102270</name>
</gene>
<name>A0A1I2YQK0_9MICO</name>
<evidence type="ECO:0000313" key="2">
    <source>
        <dbReference type="EMBL" id="TFB86109.1"/>
    </source>
</evidence>
<reference evidence="1 3" key="1">
    <citation type="submission" date="2016-10" db="EMBL/GenBank/DDBJ databases">
        <authorList>
            <person name="Varghese N."/>
            <person name="Submissions S."/>
        </authorList>
    </citation>
    <scope>NUCLEOTIDE SEQUENCE [LARGE SCALE GENOMIC DNA]</scope>
    <source>
        <strain evidence="1 3">GMCC 1.11211</strain>
    </source>
</reference>
<dbReference type="Proteomes" id="UP000297963">
    <property type="component" value="Unassembled WGS sequence"/>
</dbReference>
<evidence type="ECO:0000313" key="1">
    <source>
        <dbReference type="EMBL" id="SFH27770.1"/>
    </source>
</evidence>
<comment type="caution">
    <text evidence="2">The sequence shown here is derived from an EMBL/GenBank/DDBJ whole genome shotgun (WGS) entry which is preliminary data.</text>
</comment>
<protein>
    <submittedName>
        <fullName evidence="2">Uncharacterized protein</fullName>
    </submittedName>
</protein>
<keyword evidence="3" id="KW-1185">Reference proteome</keyword>
<organism evidence="2 4">
    <name type="scientific">Cryobacterium levicorallinum</name>
    <dbReference type="NCBI Taxonomy" id="995038"/>
    <lineage>
        <taxon>Bacteria</taxon>
        <taxon>Bacillati</taxon>
        <taxon>Actinomycetota</taxon>
        <taxon>Actinomycetes</taxon>
        <taxon>Micrococcales</taxon>
        <taxon>Microbacteriaceae</taxon>
        <taxon>Cryobacterium</taxon>
    </lineage>
</organism>
<dbReference type="Proteomes" id="UP000199681">
    <property type="component" value="Unassembled WGS sequence"/>
</dbReference>
<proteinExistence type="predicted"/>
<accession>A0A1I2YQK0</accession>
<dbReference type="AlphaFoldDB" id="A0A1I2YQK0"/>
<dbReference type="STRING" id="995038.SAMN05216274_102270"/>